<dbReference type="Gene3D" id="3.20.20.370">
    <property type="entry name" value="Glycoside hydrolase/deacetylase"/>
    <property type="match status" value="1"/>
</dbReference>
<dbReference type="PROSITE" id="PS51677">
    <property type="entry name" value="NODB"/>
    <property type="match status" value="1"/>
</dbReference>
<dbReference type="GO" id="GO:0016810">
    <property type="term" value="F:hydrolase activity, acting on carbon-nitrogen (but not peptide) bonds"/>
    <property type="evidence" value="ECO:0007669"/>
    <property type="project" value="InterPro"/>
</dbReference>
<accession>A0A167JGS3</accession>
<dbReference type="InterPro" id="IPR050248">
    <property type="entry name" value="Polysacc_deacetylase_ArnD"/>
</dbReference>
<keyword evidence="5" id="KW-1185">Reference proteome</keyword>
<comment type="caution">
    <text evidence="4">The sequence shown here is derived from an EMBL/GenBank/DDBJ whole genome shotgun (WGS) entry which is preliminary data.</text>
</comment>
<dbReference type="GO" id="GO:0016020">
    <property type="term" value="C:membrane"/>
    <property type="evidence" value="ECO:0007669"/>
    <property type="project" value="TreeGrafter"/>
</dbReference>
<dbReference type="InterPro" id="IPR002509">
    <property type="entry name" value="NODB_dom"/>
</dbReference>
<name>A0A167JGS3_9FLAO</name>
<dbReference type="SUPFAM" id="SSF88713">
    <property type="entry name" value="Glycoside hydrolase/deacetylase"/>
    <property type="match status" value="1"/>
</dbReference>
<dbReference type="Pfam" id="PF01522">
    <property type="entry name" value="Polysacc_deac_1"/>
    <property type="match status" value="1"/>
</dbReference>
<evidence type="ECO:0000256" key="2">
    <source>
        <dbReference type="ARBA" id="ARBA00022801"/>
    </source>
</evidence>
<evidence type="ECO:0000313" key="5">
    <source>
        <dbReference type="Proteomes" id="UP000077013"/>
    </source>
</evidence>
<reference evidence="4 5" key="1">
    <citation type="submission" date="2016-02" db="EMBL/GenBank/DDBJ databases">
        <title>Ulvibacter sp. LPB0005, isolated from Thais luteostoma.</title>
        <authorList>
            <person name="Shin S.-K."/>
            <person name="Yi H."/>
        </authorList>
    </citation>
    <scope>NUCLEOTIDE SEQUENCE [LARGE SCALE GENOMIC DNA]</scope>
    <source>
        <strain evidence="4 5">LPB0005</strain>
    </source>
</reference>
<dbReference type="GO" id="GO:0046872">
    <property type="term" value="F:metal ion binding"/>
    <property type="evidence" value="ECO:0007669"/>
    <property type="project" value="UniProtKB-KW"/>
</dbReference>
<keyword evidence="2" id="KW-0378">Hydrolase</keyword>
<dbReference type="EMBL" id="LRXL01000026">
    <property type="protein sequence ID" value="OAB80647.1"/>
    <property type="molecule type" value="Genomic_DNA"/>
</dbReference>
<feature type="domain" description="NodB homology" evidence="3">
    <location>
        <begin position="13"/>
        <end position="208"/>
    </location>
</feature>
<dbReference type="GO" id="GO:0005975">
    <property type="term" value="P:carbohydrate metabolic process"/>
    <property type="evidence" value="ECO:0007669"/>
    <property type="project" value="InterPro"/>
</dbReference>
<protein>
    <submittedName>
        <fullName evidence="4">Polysaccharide deacetylase</fullName>
    </submittedName>
</protein>
<dbReference type="AlphaFoldDB" id="A0A167JGS3"/>
<evidence type="ECO:0000313" key="4">
    <source>
        <dbReference type="EMBL" id="OAB80647.1"/>
    </source>
</evidence>
<proteinExistence type="predicted"/>
<organism evidence="4 5">
    <name type="scientific">Cochleicola gelatinilyticus</name>
    <dbReference type="NCBI Taxonomy" id="1763537"/>
    <lineage>
        <taxon>Bacteria</taxon>
        <taxon>Pseudomonadati</taxon>
        <taxon>Bacteroidota</taxon>
        <taxon>Flavobacteriia</taxon>
        <taxon>Flavobacteriales</taxon>
        <taxon>Flavobacteriaceae</taxon>
        <taxon>Cochleicola</taxon>
    </lineage>
</organism>
<dbReference type="PANTHER" id="PTHR10587:SF133">
    <property type="entry name" value="CHITIN DEACETYLASE 1-RELATED"/>
    <property type="match status" value="1"/>
</dbReference>
<dbReference type="OrthoDB" id="9812065at2"/>
<sequence length="210" mass="24469">MFPKRIWALPSKDTVYLTFDDGPIPEITPWVLDILKQYGAKATFFCIGDNIEKHPEIFKRIISEGHKTGNHTYHHLNGWKTTTEAYIDTVERCEEVMISNKYEVVSEVVQNKKITEIIEKNFRPPYGKISSRQAKILHKKNFRIIMWSLLSYDYDASVSEEKCLQNVLNHIQPGSIVVFHDSLKASRNLRHTLPKVLDYISEKEWQCSTV</sequence>
<dbReference type="PANTHER" id="PTHR10587">
    <property type="entry name" value="GLYCOSYL TRANSFERASE-RELATED"/>
    <property type="match status" value="1"/>
</dbReference>
<dbReference type="CDD" id="cd10959">
    <property type="entry name" value="CE4_NodB_like_3"/>
    <property type="match status" value="1"/>
</dbReference>
<gene>
    <name evidence="4" type="ORF">ULVI_07245</name>
</gene>
<evidence type="ECO:0000259" key="3">
    <source>
        <dbReference type="PROSITE" id="PS51677"/>
    </source>
</evidence>
<keyword evidence="1" id="KW-0479">Metal-binding</keyword>
<dbReference type="Proteomes" id="UP000077013">
    <property type="component" value="Unassembled WGS sequence"/>
</dbReference>
<evidence type="ECO:0000256" key="1">
    <source>
        <dbReference type="ARBA" id="ARBA00022723"/>
    </source>
</evidence>
<dbReference type="STRING" id="1763537.ULVI_07245"/>
<dbReference type="InterPro" id="IPR011330">
    <property type="entry name" value="Glyco_hydro/deAcase_b/a-brl"/>
</dbReference>